<dbReference type="AlphaFoldDB" id="A0A0A9EXH4"/>
<evidence type="ECO:0000313" key="1">
    <source>
        <dbReference type="EMBL" id="JAE03649.1"/>
    </source>
</evidence>
<reference evidence="1" key="1">
    <citation type="submission" date="2014-09" db="EMBL/GenBank/DDBJ databases">
        <authorList>
            <person name="Magalhaes I.L.F."/>
            <person name="Oliveira U."/>
            <person name="Santos F.R."/>
            <person name="Vidigal T.H.D.A."/>
            <person name="Brescovit A.D."/>
            <person name="Santos A.J."/>
        </authorList>
    </citation>
    <scope>NUCLEOTIDE SEQUENCE</scope>
    <source>
        <tissue evidence="1">Shoot tissue taken approximately 20 cm above the soil surface</tissue>
    </source>
</reference>
<dbReference type="EMBL" id="GBRH01194247">
    <property type="protein sequence ID" value="JAE03649.1"/>
    <property type="molecule type" value="Transcribed_RNA"/>
</dbReference>
<accession>A0A0A9EXH4</accession>
<proteinExistence type="predicted"/>
<name>A0A0A9EXH4_ARUDO</name>
<reference evidence="1" key="2">
    <citation type="journal article" date="2015" name="Data Brief">
        <title>Shoot transcriptome of the giant reed, Arundo donax.</title>
        <authorList>
            <person name="Barrero R.A."/>
            <person name="Guerrero F.D."/>
            <person name="Moolhuijzen P."/>
            <person name="Goolsby J.A."/>
            <person name="Tidwell J."/>
            <person name="Bellgard S.E."/>
            <person name="Bellgard M.I."/>
        </authorList>
    </citation>
    <scope>NUCLEOTIDE SEQUENCE</scope>
    <source>
        <tissue evidence="1">Shoot tissue taken approximately 20 cm above the soil surface</tissue>
    </source>
</reference>
<organism evidence="1">
    <name type="scientific">Arundo donax</name>
    <name type="common">Giant reed</name>
    <name type="synonym">Donax arundinaceus</name>
    <dbReference type="NCBI Taxonomy" id="35708"/>
    <lineage>
        <taxon>Eukaryota</taxon>
        <taxon>Viridiplantae</taxon>
        <taxon>Streptophyta</taxon>
        <taxon>Embryophyta</taxon>
        <taxon>Tracheophyta</taxon>
        <taxon>Spermatophyta</taxon>
        <taxon>Magnoliopsida</taxon>
        <taxon>Liliopsida</taxon>
        <taxon>Poales</taxon>
        <taxon>Poaceae</taxon>
        <taxon>PACMAD clade</taxon>
        <taxon>Arundinoideae</taxon>
        <taxon>Arundineae</taxon>
        <taxon>Arundo</taxon>
    </lineage>
</organism>
<sequence>MIMDADKQTRRCIDDRPTTINVIIAESKTSDQCQRLKIHWRYKTNWYRTSVQVIPSADVTIQVRWHWKSRFVRRSMNTSG</sequence>
<protein>
    <submittedName>
        <fullName evidence="1">Uncharacterized protein</fullName>
    </submittedName>
</protein>